<comment type="caution">
    <text evidence="2">The sequence shown here is derived from an EMBL/GenBank/DDBJ whole genome shotgun (WGS) entry which is preliminary data.</text>
</comment>
<sequence length="59" mass="7068">MTRKKIILIFIILLILLLVLTVSKLNFENLSWSINASIYQQLITMALMFLYLVYNYRKQ</sequence>
<gene>
    <name evidence="2" type="ORF">NV36_06265</name>
</gene>
<evidence type="ECO:0000256" key="1">
    <source>
        <dbReference type="SAM" id="Phobius"/>
    </source>
</evidence>
<evidence type="ECO:0000313" key="3">
    <source>
        <dbReference type="Proteomes" id="UP000030140"/>
    </source>
</evidence>
<feature type="transmembrane region" description="Helical" evidence="1">
    <location>
        <begin position="37"/>
        <end position="54"/>
    </location>
</feature>
<keyword evidence="1" id="KW-0812">Transmembrane</keyword>
<name>A0A0A2GT85_9FLAO</name>
<keyword evidence="1" id="KW-0472">Membrane</keyword>
<protein>
    <submittedName>
        <fullName evidence="2">Uncharacterized protein</fullName>
    </submittedName>
</protein>
<keyword evidence="3" id="KW-1185">Reference proteome</keyword>
<keyword evidence="1" id="KW-1133">Transmembrane helix</keyword>
<dbReference type="RefSeq" id="WP_035325526.1">
    <property type="nucleotide sequence ID" value="NZ_CP015125.1"/>
</dbReference>
<accession>A0A0A2GT85</accession>
<dbReference type="Proteomes" id="UP000030140">
    <property type="component" value="Unassembled WGS sequence"/>
</dbReference>
<dbReference type="AlphaFoldDB" id="A0A0A2GT85"/>
<dbReference type="KEGG" id="ddo:I597_0114"/>
<organism evidence="2 3">
    <name type="scientific">Dokdonia donghaensis DSW-1</name>
    <dbReference type="NCBI Taxonomy" id="1300343"/>
    <lineage>
        <taxon>Bacteria</taxon>
        <taxon>Pseudomonadati</taxon>
        <taxon>Bacteroidota</taxon>
        <taxon>Flavobacteriia</taxon>
        <taxon>Flavobacteriales</taxon>
        <taxon>Flavobacteriaceae</taxon>
        <taxon>Dokdonia</taxon>
    </lineage>
</organism>
<dbReference type="PATRIC" id="fig|1300343.5.peg.113"/>
<proteinExistence type="predicted"/>
<dbReference type="OrthoDB" id="1452735at2"/>
<reference evidence="2 3" key="1">
    <citation type="submission" date="2014-10" db="EMBL/GenBank/DDBJ databases">
        <title>Draft genome sequence of the proteorhodopsin-containing marine bacterium Dokdonia donghaensis.</title>
        <authorList>
            <person name="Gomez-Consarnau L."/>
            <person name="Gonzalez J.M."/>
            <person name="Riedel T."/>
            <person name="Jaenicke S."/>
            <person name="Wagner-Doebler I."/>
            <person name="Fuhrman J.A."/>
        </authorList>
    </citation>
    <scope>NUCLEOTIDE SEQUENCE [LARGE SCALE GENOMIC DNA]</scope>
    <source>
        <strain evidence="2 3">DSW-1</strain>
    </source>
</reference>
<evidence type="ECO:0000313" key="2">
    <source>
        <dbReference type="EMBL" id="KGO06479.1"/>
    </source>
</evidence>
<dbReference type="EMBL" id="JSAQ01000001">
    <property type="protein sequence ID" value="KGO06479.1"/>
    <property type="molecule type" value="Genomic_DNA"/>
</dbReference>